<evidence type="ECO:0000313" key="5">
    <source>
        <dbReference type="Proteomes" id="UP000095023"/>
    </source>
</evidence>
<organism evidence="4 5">
    <name type="scientific">Tortispora caseinolytica NRRL Y-17796</name>
    <dbReference type="NCBI Taxonomy" id="767744"/>
    <lineage>
        <taxon>Eukaryota</taxon>
        <taxon>Fungi</taxon>
        <taxon>Dikarya</taxon>
        <taxon>Ascomycota</taxon>
        <taxon>Saccharomycotina</taxon>
        <taxon>Trigonopsidomycetes</taxon>
        <taxon>Trigonopsidales</taxon>
        <taxon>Trigonopsidaceae</taxon>
        <taxon>Tortispora</taxon>
    </lineage>
</organism>
<evidence type="ECO:0000313" key="4">
    <source>
        <dbReference type="EMBL" id="ODV88511.1"/>
    </source>
</evidence>
<dbReference type="PANTHER" id="PTHR36853">
    <property type="entry name" value="EXPRESSED PROTEIN"/>
    <property type="match status" value="1"/>
</dbReference>
<keyword evidence="1" id="KW-0472">Membrane</keyword>
<evidence type="ECO:0000256" key="2">
    <source>
        <dbReference type="SAM" id="SignalP"/>
    </source>
</evidence>
<gene>
    <name evidence="4" type="ORF">CANCADRAFT_124025</name>
</gene>
<dbReference type="PANTHER" id="PTHR36853:SF1">
    <property type="entry name" value="DUF3844 DOMAIN-CONTAINING PROTEIN"/>
    <property type="match status" value="1"/>
</dbReference>
<protein>
    <recommendedName>
        <fullName evidence="3">Vacuolar sorting protein Vps3844 C-terminal domain-containing protein</fullName>
    </recommendedName>
</protein>
<keyword evidence="5" id="KW-1185">Reference proteome</keyword>
<sequence length="365" mass="39591">MKMRSLIGGILALSGVVESSFIGFYPGLSESKTVSGKSGVSALGEFLGKSESLYTDELQDVLNAEFVGMPFSGKKSKLIVTVNDCPNAKELAWTGSYGLAIEQGTDFDKSVLKSIENMGLYYEYSDSNGQILASFPLDNDKDSFDSVLEGALLSLYTRTSSLLVVRANSPNVMHKPSEWIRQVVTQYENVALAFIGLDQTWSQPTKRSNEYAIEVEEANAADTSDYLEFEEEVQEAEAEQNYWIANTNAEQPITPLQLASSWCFGTQSDCNAGTANCSGHGSCTFIGTCWKCACSSSYNATSRQRTYWAGNACQKIDYAPQFALFVTVGVITVVALVFALGIFTSLNSEELPGVLAAASYMAKTS</sequence>
<dbReference type="InterPro" id="IPR053065">
    <property type="entry name" value="Archenteron_Induction-Rel"/>
</dbReference>
<reference evidence="5" key="1">
    <citation type="submission" date="2016-02" db="EMBL/GenBank/DDBJ databases">
        <title>Comparative genomics of biotechnologically important yeasts.</title>
        <authorList>
            <consortium name="DOE Joint Genome Institute"/>
            <person name="Riley R."/>
            <person name="Haridas S."/>
            <person name="Wolfe K.H."/>
            <person name="Lopes M.R."/>
            <person name="Hittinger C.T."/>
            <person name="Goker M."/>
            <person name="Salamov A."/>
            <person name="Wisecaver J."/>
            <person name="Long T.M."/>
            <person name="Aerts A.L."/>
            <person name="Barry K."/>
            <person name="Choi C."/>
            <person name="Clum A."/>
            <person name="Coughlan A.Y."/>
            <person name="Deshpande S."/>
            <person name="Douglass A.P."/>
            <person name="Hanson S.J."/>
            <person name="Klenk H.-P."/>
            <person name="Labutti K."/>
            <person name="Lapidus A."/>
            <person name="Lindquist E."/>
            <person name="Lipzen A."/>
            <person name="Meier-Kolthoff J.P."/>
            <person name="Ohm R.A."/>
            <person name="Otillar R.P."/>
            <person name="Pangilinan J."/>
            <person name="Peng Y."/>
            <person name="Rokas A."/>
            <person name="Rosa C.A."/>
            <person name="Scheuner C."/>
            <person name="Sibirny A.A."/>
            <person name="Slot J.C."/>
            <person name="Stielow J.B."/>
            <person name="Sun H."/>
            <person name="Kurtzman C.P."/>
            <person name="Blackwell M."/>
            <person name="Jeffries T.W."/>
            <person name="Grigoriev I.V."/>
        </authorList>
    </citation>
    <scope>NUCLEOTIDE SEQUENCE [LARGE SCALE GENOMIC DNA]</scope>
    <source>
        <strain evidence="5">NRRL Y-17796</strain>
    </source>
</reference>
<evidence type="ECO:0000256" key="1">
    <source>
        <dbReference type="SAM" id="Phobius"/>
    </source>
</evidence>
<dbReference type="Proteomes" id="UP000095023">
    <property type="component" value="Unassembled WGS sequence"/>
</dbReference>
<feature type="signal peptide" evidence="2">
    <location>
        <begin position="1"/>
        <end position="19"/>
    </location>
</feature>
<name>A0A1E4T9V7_9ASCO</name>
<evidence type="ECO:0000259" key="3">
    <source>
        <dbReference type="Pfam" id="PF12955"/>
    </source>
</evidence>
<keyword evidence="1" id="KW-0812">Transmembrane</keyword>
<proteinExistence type="predicted"/>
<dbReference type="InterPro" id="IPR024382">
    <property type="entry name" value="Vps3844_C"/>
</dbReference>
<dbReference type="Pfam" id="PF12955">
    <property type="entry name" value="Vps3844_C"/>
    <property type="match status" value="1"/>
</dbReference>
<accession>A0A1E4T9V7</accession>
<feature type="transmembrane region" description="Helical" evidence="1">
    <location>
        <begin position="322"/>
        <end position="343"/>
    </location>
</feature>
<feature type="domain" description="Vacuolar sorting protein Vps3844 C-terminal" evidence="3">
    <location>
        <begin position="263"/>
        <end position="357"/>
    </location>
</feature>
<dbReference type="OrthoDB" id="5583277at2759"/>
<feature type="chain" id="PRO_5009163131" description="Vacuolar sorting protein Vps3844 C-terminal domain-containing protein" evidence="2">
    <location>
        <begin position="20"/>
        <end position="365"/>
    </location>
</feature>
<keyword evidence="2" id="KW-0732">Signal</keyword>
<dbReference type="GO" id="GO:0005783">
    <property type="term" value="C:endoplasmic reticulum"/>
    <property type="evidence" value="ECO:0007669"/>
    <property type="project" value="TreeGrafter"/>
</dbReference>
<dbReference type="AlphaFoldDB" id="A0A1E4T9V7"/>
<keyword evidence="1" id="KW-1133">Transmembrane helix</keyword>
<dbReference type="EMBL" id="KV453843">
    <property type="protein sequence ID" value="ODV88511.1"/>
    <property type="molecule type" value="Genomic_DNA"/>
</dbReference>